<dbReference type="Proteomes" id="UP001165205">
    <property type="component" value="Unassembled WGS sequence"/>
</dbReference>
<dbReference type="Gene3D" id="1.10.30.10">
    <property type="entry name" value="High mobility group box domain"/>
    <property type="match status" value="1"/>
</dbReference>
<name>A0AAN4YC44_ASPOZ</name>
<evidence type="ECO:0000256" key="1">
    <source>
        <dbReference type="ARBA" id="ARBA00023125"/>
    </source>
</evidence>
<dbReference type="PROSITE" id="PS50118">
    <property type="entry name" value="HMG_BOX_2"/>
    <property type="match status" value="1"/>
</dbReference>
<gene>
    <name evidence="5" type="ORF">Aory04_000263300</name>
</gene>
<keyword evidence="2" id="KW-0539">Nucleus</keyword>
<evidence type="ECO:0000256" key="3">
    <source>
        <dbReference type="SAM" id="MobiDB-lite"/>
    </source>
</evidence>
<dbReference type="InterPro" id="IPR036910">
    <property type="entry name" value="HMG_box_dom_sf"/>
</dbReference>
<feature type="DNA-binding region" description="HMG box" evidence="2">
    <location>
        <begin position="137"/>
        <end position="185"/>
    </location>
</feature>
<sequence length="206" mass="22226">MAKRASIPDRGQPSLDLITSIARATHSVNAATSGIRAVTSFAPSQAQLTYAQVIVSLAQLQAAVSKLSEAYINHANTVLNRGPTVDIGNIASITNSLYESGLLGALGGGARATSPGAKSEVGEKKKRKRAPPDPNAPKRALTPFFLYMQHNRTKISEEMGPSAKPKDVSDEGTRRWAEMPEEEKEVSVHLRRLPTRRIVMTNQRGT</sequence>
<proteinExistence type="predicted"/>
<dbReference type="EMBL" id="BSYA01000020">
    <property type="protein sequence ID" value="GMG25641.1"/>
    <property type="molecule type" value="Genomic_DNA"/>
</dbReference>
<dbReference type="Pfam" id="PF00505">
    <property type="entry name" value="HMG_box"/>
    <property type="match status" value="1"/>
</dbReference>
<dbReference type="AlphaFoldDB" id="A0AAN4YC44"/>
<dbReference type="SUPFAM" id="SSF47095">
    <property type="entry name" value="HMG-box"/>
    <property type="match status" value="1"/>
</dbReference>
<dbReference type="PANTHER" id="PTHR48112">
    <property type="entry name" value="HIGH MOBILITY GROUP PROTEIN DSP1"/>
    <property type="match status" value="1"/>
</dbReference>
<evidence type="ECO:0000313" key="6">
    <source>
        <dbReference type="Proteomes" id="UP001165205"/>
    </source>
</evidence>
<comment type="caution">
    <text evidence="5">The sequence shown here is derived from an EMBL/GenBank/DDBJ whole genome shotgun (WGS) entry which is preliminary data.</text>
</comment>
<dbReference type="GO" id="GO:0005634">
    <property type="term" value="C:nucleus"/>
    <property type="evidence" value="ECO:0007669"/>
    <property type="project" value="UniProtKB-UniRule"/>
</dbReference>
<dbReference type="GO" id="GO:0003677">
    <property type="term" value="F:DNA binding"/>
    <property type="evidence" value="ECO:0007669"/>
    <property type="project" value="UniProtKB-UniRule"/>
</dbReference>
<protein>
    <submittedName>
        <fullName evidence="5">Unnamed protein product</fullName>
    </submittedName>
</protein>
<dbReference type="InterPro" id="IPR009071">
    <property type="entry name" value="HMG_box_dom"/>
</dbReference>
<evidence type="ECO:0000256" key="2">
    <source>
        <dbReference type="PROSITE-ProRule" id="PRU00267"/>
    </source>
</evidence>
<keyword evidence="1 2" id="KW-0238">DNA-binding</keyword>
<reference evidence="5" key="1">
    <citation type="submission" date="2023-04" db="EMBL/GenBank/DDBJ databases">
        <title>Aspergillus oryzae NBRC 4228.</title>
        <authorList>
            <person name="Ichikawa N."/>
            <person name="Sato H."/>
            <person name="Tonouchi N."/>
        </authorList>
    </citation>
    <scope>NUCLEOTIDE SEQUENCE</scope>
    <source>
        <strain evidence="5">NBRC 4228</strain>
    </source>
</reference>
<feature type="region of interest" description="Disordered" evidence="3">
    <location>
        <begin position="108"/>
        <end position="142"/>
    </location>
</feature>
<organism evidence="5 6">
    <name type="scientific">Aspergillus oryzae</name>
    <name type="common">Yellow koji mold</name>
    <dbReference type="NCBI Taxonomy" id="5062"/>
    <lineage>
        <taxon>Eukaryota</taxon>
        <taxon>Fungi</taxon>
        <taxon>Dikarya</taxon>
        <taxon>Ascomycota</taxon>
        <taxon>Pezizomycotina</taxon>
        <taxon>Eurotiomycetes</taxon>
        <taxon>Eurotiomycetidae</taxon>
        <taxon>Eurotiales</taxon>
        <taxon>Aspergillaceae</taxon>
        <taxon>Aspergillus</taxon>
        <taxon>Aspergillus subgen. Circumdati</taxon>
    </lineage>
</organism>
<accession>A0AAN4YC44</accession>
<dbReference type="InterPro" id="IPR050342">
    <property type="entry name" value="HMGB"/>
</dbReference>
<feature type="region of interest" description="Disordered" evidence="3">
    <location>
        <begin position="154"/>
        <end position="189"/>
    </location>
</feature>
<evidence type="ECO:0000313" key="5">
    <source>
        <dbReference type="EMBL" id="GMG25641.1"/>
    </source>
</evidence>
<evidence type="ECO:0000259" key="4">
    <source>
        <dbReference type="PROSITE" id="PS50118"/>
    </source>
</evidence>
<feature type="domain" description="HMG box" evidence="4">
    <location>
        <begin position="137"/>
        <end position="185"/>
    </location>
</feature>
<feature type="compositionally biased region" description="Basic and acidic residues" evidence="3">
    <location>
        <begin position="164"/>
        <end position="178"/>
    </location>
</feature>
<dbReference type="CDD" id="cd00084">
    <property type="entry name" value="HMG-box_SF"/>
    <property type="match status" value="1"/>
</dbReference>
<dbReference type="PANTHER" id="PTHR48112:SF5">
    <property type="entry name" value="BOX PROTEIN, PUTATIVE (AFU_ORTHOLOGUE AFUA_1G04550)-RELATED"/>
    <property type="match status" value="1"/>
</dbReference>